<name>A0A2N8KYQ6_9BURK</name>
<dbReference type="Proteomes" id="UP000235916">
    <property type="component" value="Unassembled WGS sequence"/>
</dbReference>
<dbReference type="CDD" id="cd04301">
    <property type="entry name" value="NAT_SF"/>
    <property type="match status" value="1"/>
</dbReference>
<dbReference type="Pfam" id="PF13508">
    <property type="entry name" value="Acetyltransf_7"/>
    <property type="match status" value="1"/>
</dbReference>
<evidence type="ECO:0000256" key="2">
    <source>
        <dbReference type="ARBA" id="ARBA00023315"/>
    </source>
</evidence>
<comment type="caution">
    <text evidence="4">The sequence shown here is derived from an EMBL/GenBank/DDBJ whole genome shotgun (WGS) entry which is preliminary data.</text>
</comment>
<dbReference type="SUPFAM" id="SSF55729">
    <property type="entry name" value="Acyl-CoA N-acyltransferases (Nat)"/>
    <property type="match status" value="1"/>
</dbReference>
<organism evidence="4 5">
    <name type="scientific">Kinneretia aquatilis</name>
    <dbReference type="NCBI Taxonomy" id="2070761"/>
    <lineage>
        <taxon>Bacteria</taxon>
        <taxon>Pseudomonadati</taxon>
        <taxon>Pseudomonadota</taxon>
        <taxon>Betaproteobacteria</taxon>
        <taxon>Burkholderiales</taxon>
        <taxon>Sphaerotilaceae</taxon>
        <taxon>Roseateles</taxon>
    </lineage>
</organism>
<dbReference type="GO" id="GO:0008080">
    <property type="term" value="F:N-acetyltransferase activity"/>
    <property type="evidence" value="ECO:0007669"/>
    <property type="project" value="InterPro"/>
</dbReference>
<dbReference type="InterPro" id="IPR000182">
    <property type="entry name" value="GNAT_dom"/>
</dbReference>
<dbReference type="AlphaFoldDB" id="A0A2N8KYQ6"/>
<reference evidence="4 5" key="1">
    <citation type="submission" date="2018-01" db="EMBL/GenBank/DDBJ databases">
        <title>Draft genome sequence of Paucibacter aquatile CR182 isolated from freshwater of the Nakdong River.</title>
        <authorList>
            <person name="Choi A."/>
            <person name="Chung E.J."/>
        </authorList>
    </citation>
    <scope>NUCLEOTIDE SEQUENCE [LARGE SCALE GENOMIC DNA]</scope>
    <source>
        <strain evidence="4 5">CR182</strain>
    </source>
</reference>
<gene>
    <name evidence="4" type="ORF">C1O66_14345</name>
</gene>
<dbReference type="InterPro" id="IPR016181">
    <property type="entry name" value="Acyl_CoA_acyltransferase"/>
</dbReference>
<evidence type="ECO:0000313" key="4">
    <source>
        <dbReference type="EMBL" id="PND38588.1"/>
    </source>
</evidence>
<evidence type="ECO:0000259" key="3">
    <source>
        <dbReference type="PROSITE" id="PS51186"/>
    </source>
</evidence>
<dbReference type="PANTHER" id="PTHR43626:SF4">
    <property type="entry name" value="GCN5-RELATED N-ACETYLTRANSFERASE 2, CHLOROPLASTIC"/>
    <property type="match status" value="1"/>
</dbReference>
<evidence type="ECO:0000256" key="1">
    <source>
        <dbReference type="ARBA" id="ARBA00022679"/>
    </source>
</evidence>
<keyword evidence="2" id="KW-0012">Acyltransferase</keyword>
<dbReference type="Gene3D" id="3.40.630.30">
    <property type="match status" value="1"/>
</dbReference>
<keyword evidence="1 4" id="KW-0808">Transferase</keyword>
<accession>A0A2N8KYQ6</accession>
<dbReference type="OrthoDB" id="510731at2"/>
<evidence type="ECO:0000313" key="5">
    <source>
        <dbReference type="Proteomes" id="UP000235916"/>
    </source>
</evidence>
<dbReference type="GO" id="GO:0005737">
    <property type="term" value="C:cytoplasm"/>
    <property type="evidence" value="ECO:0007669"/>
    <property type="project" value="TreeGrafter"/>
</dbReference>
<feature type="domain" description="N-acetyltransferase" evidence="3">
    <location>
        <begin position="1"/>
        <end position="135"/>
    </location>
</feature>
<protein>
    <submittedName>
        <fullName evidence="4">N-acetyltransferase</fullName>
    </submittedName>
</protein>
<sequence>MEIRPIRLEEHEAARALLAANGWASRVADPALFARLLSQSQLALVAVQGEGDQARVIGFLRALTDGIFNGYISMLVVDAAWRGRGVGRALVQQAIGERPEMTWVLRAGREGVAGFYEKIGFSRSEVAMERPGQRG</sequence>
<proteinExistence type="predicted"/>
<dbReference type="InterPro" id="IPR045039">
    <property type="entry name" value="NSI-like"/>
</dbReference>
<keyword evidence="5" id="KW-1185">Reference proteome</keyword>
<dbReference type="PANTHER" id="PTHR43626">
    <property type="entry name" value="ACYL-COA N-ACYLTRANSFERASE"/>
    <property type="match status" value="1"/>
</dbReference>
<dbReference type="EMBL" id="POSP01000003">
    <property type="protein sequence ID" value="PND38588.1"/>
    <property type="molecule type" value="Genomic_DNA"/>
</dbReference>
<dbReference type="PROSITE" id="PS51186">
    <property type="entry name" value="GNAT"/>
    <property type="match status" value="1"/>
</dbReference>